<sequence length="456" mass="49860">MQPANAPMQNSTKRPETWRTHCIKIGKVTKVSCANRCNRHQIIPAGRSENNSRTKASSGHNTPQRRKAMCDQNNAKNETDWSVVENIKNLTPYPPAALQSPSQTALGEKGPLLEWGEASGIGDGAFPSVALNKDISLTVHEGGAFNAQLFYNTGPIRGGFGDAIPYDSGGYPFIAMNDNGQLVEVHQSGFDLYYRVGKIHQDGTVTWGPSLWFDNGHWSSVAINNLGAVIEVHNNGANQLYYNIGTISGDKILWNKKAVNYDNGYTPSITLNNNGLVLECHVESLHRRLRNKIGLVKTNENGELKIEWDYNIWYDDGAAPSISINDAGNVVEVHQSGASYDLYYRVGQYSDYSGSVAWSDQNGIRYDGGRLPRVAINQNGQIKEVHQSEAAPTIWFRDGLIYWPTQDLDRSAVASADVMAALNSIPVIGSVAATSIDPPMIGQQASNAQPDPRGSD</sequence>
<gene>
    <name evidence="2" type="ordered locus">Pnap_0104</name>
</gene>
<reference evidence="3" key="1">
    <citation type="journal article" date="2009" name="Environ. Microbiol.">
        <title>The genome of Polaromonas naphthalenivorans strain CJ2, isolated from coal tar-contaminated sediment, reveals physiological and metabolic versatility and evolution through extensive horizontal gene transfer.</title>
        <authorList>
            <person name="Yagi J.M."/>
            <person name="Sims D."/>
            <person name="Brettin T."/>
            <person name="Bruce D."/>
            <person name="Madsen E.L."/>
        </authorList>
    </citation>
    <scope>NUCLEOTIDE SEQUENCE [LARGE SCALE GENOMIC DNA]</scope>
    <source>
        <strain evidence="3">CJ2</strain>
    </source>
</reference>
<evidence type="ECO:0000256" key="1">
    <source>
        <dbReference type="SAM" id="MobiDB-lite"/>
    </source>
</evidence>
<proteinExistence type="predicted"/>
<dbReference type="KEGG" id="pna:Pnap_0104"/>
<keyword evidence="3" id="KW-1185">Reference proteome</keyword>
<evidence type="ECO:0000313" key="2">
    <source>
        <dbReference type="EMBL" id="ABM35429.1"/>
    </source>
</evidence>
<dbReference type="HOGENOM" id="CLU_599720_0_0_4"/>
<evidence type="ECO:0000313" key="3">
    <source>
        <dbReference type="Proteomes" id="UP000000644"/>
    </source>
</evidence>
<feature type="compositionally biased region" description="Polar residues" evidence="1">
    <location>
        <begin position="48"/>
        <end position="62"/>
    </location>
</feature>
<organism evidence="2 3">
    <name type="scientific">Polaromonas naphthalenivorans (strain CJ2)</name>
    <dbReference type="NCBI Taxonomy" id="365044"/>
    <lineage>
        <taxon>Bacteria</taxon>
        <taxon>Pseudomonadati</taxon>
        <taxon>Pseudomonadota</taxon>
        <taxon>Betaproteobacteria</taxon>
        <taxon>Burkholderiales</taxon>
        <taxon>Comamonadaceae</taxon>
        <taxon>Polaromonas</taxon>
    </lineage>
</organism>
<dbReference type="EMBL" id="CP000529">
    <property type="protein sequence ID" value="ABM35429.1"/>
    <property type="molecule type" value="Genomic_DNA"/>
</dbReference>
<name>A1VIF1_POLNA</name>
<accession>A1VIF1</accession>
<dbReference type="STRING" id="365044.Pnap_0104"/>
<dbReference type="AlphaFoldDB" id="A1VIF1"/>
<feature type="region of interest" description="Disordered" evidence="1">
    <location>
        <begin position="44"/>
        <end position="71"/>
    </location>
</feature>
<protein>
    <submittedName>
        <fullName evidence="2">Uncharacterized protein</fullName>
    </submittedName>
</protein>
<dbReference type="Proteomes" id="UP000000644">
    <property type="component" value="Chromosome"/>
</dbReference>
<dbReference type="eggNOG" id="COG3209">
    <property type="taxonomic scope" value="Bacteria"/>
</dbReference>